<evidence type="ECO:0000313" key="16">
    <source>
        <dbReference type="Proteomes" id="UP001054945"/>
    </source>
</evidence>
<keyword evidence="6 12" id="KW-0732">Signal</keyword>
<evidence type="ECO:0000256" key="7">
    <source>
        <dbReference type="ARBA" id="ARBA00022989"/>
    </source>
</evidence>
<evidence type="ECO:0000256" key="1">
    <source>
        <dbReference type="ARBA" id="ARBA00004141"/>
    </source>
</evidence>
<dbReference type="GO" id="GO:0005886">
    <property type="term" value="C:plasma membrane"/>
    <property type="evidence" value="ECO:0007669"/>
    <property type="project" value="UniProtKB-SubCell"/>
</dbReference>
<keyword evidence="4" id="KW-1003">Cell membrane</keyword>
<dbReference type="SUPFAM" id="SSF63712">
    <property type="entry name" value="Nicotinic receptor ligand binding domain-like"/>
    <property type="match status" value="1"/>
</dbReference>
<keyword evidence="3" id="KW-0813">Transport</keyword>
<dbReference type="InterPro" id="IPR006029">
    <property type="entry name" value="Neurotrans-gated_channel_TM"/>
</dbReference>
<evidence type="ECO:0000256" key="11">
    <source>
        <dbReference type="SAM" id="Phobius"/>
    </source>
</evidence>
<evidence type="ECO:0000256" key="9">
    <source>
        <dbReference type="ARBA" id="ARBA00023136"/>
    </source>
</evidence>
<evidence type="ECO:0000256" key="12">
    <source>
        <dbReference type="SAM" id="SignalP"/>
    </source>
</evidence>
<dbReference type="PRINTS" id="PR00253">
    <property type="entry name" value="GABAARECEPTR"/>
</dbReference>
<proteinExistence type="predicted"/>
<keyword evidence="8" id="KW-0406">Ion transport</keyword>
<comment type="subcellular location">
    <subcellularLocation>
        <location evidence="2">Cell membrane</location>
    </subcellularLocation>
    <subcellularLocation>
        <location evidence="1">Membrane</location>
        <topology evidence="1">Multi-pass membrane protein</topology>
    </subcellularLocation>
</comment>
<dbReference type="InterPro" id="IPR006202">
    <property type="entry name" value="Neur_chan_lig-bd"/>
</dbReference>
<dbReference type="InterPro" id="IPR006028">
    <property type="entry name" value="GABAA/Glycine_rcpt"/>
</dbReference>
<evidence type="ECO:0000259" key="13">
    <source>
        <dbReference type="Pfam" id="PF02931"/>
    </source>
</evidence>
<sequence length="360" mass="41104">MLFTLKAASFLVNIILFFQNPALSSASCCRDESEDESCLDLIPVGYKKHLAPPGLEGQPLNVTFAITIIDIDEINTGTMDFRIHGYIFNNWIDDRLLVSNTEIVNAKCSHYIWVPDMVFETAKSAQQFGNRFLYIDKDKNVTLAERYAFKVGCLMNFENYPFRHSDLPVLHHSQSKSYKMSSTDKEVNPQWNDLNGNEPISFFKNIEPLQFHLGKPTTYTMKLGYNGASYTYLYMSIHLMRRLTGSIINIYLPSTLIVAVSWVTFWLRVEAAPARVALIVTSLLTLCTQVQQNKSLLPPLNYITAVDIWLFVCILMIFSSLIEFAFCYSSYSSHKTRKHQVVDVSEEVKTISKIKCMDQG</sequence>
<comment type="caution">
    <text evidence="15">The sequence shown here is derived from an EMBL/GenBank/DDBJ whole genome shotgun (WGS) entry which is preliminary data.</text>
</comment>
<dbReference type="Gene3D" id="2.70.170.10">
    <property type="entry name" value="Neurotransmitter-gated ion-channel ligand-binding domain"/>
    <property type="match status" value="1"/>
</dbReference>
<feature type="signal peptide" evidence="12">
    <location>
        <begin position="1"/>
        <end position="26"/>
    </location>
</feature>
<dbReference type="PROSITE" id="PS51257">
    <property type="entry name" value="PROKAR_LIPOPROTEIN"/>
    <property type="match status" value="1"/>
</dbReference>
<organism evidence="15 16">
    <name type="scientific">Caerostris extrusa</name>
    <name type="common">Bark spider</name>
    <name type="synonym">Caerostris bankana</name>
    <dbReference type="NCBI Taxonomy" id="172846"/>
    <lineage>
        <taxon>Eukaryota</taxon>
        <taxon>Metazoa</taxon>
        <taxon>Ecdysozoa</taxon>
        <taxon>Arthropoda</taxon>
        <taxon>Chelicerata</taxon>
        <taxon>Arachnida</taxon>
        <taxon>Araneae</taxon>
        <taxon>Araneomorphae</taxon>
        <taxon>Entelegynae</taxon>
        <taxon>Araneoidea</taxon>
        <taxon>Araneidae</taxon>
        <taxon>Caerostris</taxon>
    </lineage>
</organism>
<dbReference type="GO" id="GO:0005230">
    <property type="term" value="F:extracellular ligand-gated monoatomic ion channel activity"/>
    <property type="evidence" value="ECO:0007669"/>
    <property type="project" value="InterPro"/>
</dbReference>
<keyword evidence="7 11" id="KW-1133">Transmembrane helix</keyword>
<keyword evidence="5 11" id="KW-0812">Transmembrane</keyword>
<accession>A0AAV4QVF5</accession>
<feature type="chain" id="PRO_5043966212" evidence="12">
    <location>
        <begin position="27"/>
        <end position="360"/>
    </location>
</feature>
<feature type="transmembrane region" description="Helical" evidence="11">
    <location>
        <begin position="250"/>
        <end position="267"/>
    </location>
</feature>
<keyword evidence="16" id="KW-1185">Reference proteome</keyword>
<evidence type="ECO:0000256" key="8">
    <source>
        <dbReference type="ARBA" id="ARBA00023065"/>
    </source>
</evidence>
<dbReference type="InterPro" id="IPR006201">
    <property type="entry name" value="Neur_channel"/>
</dbReference>
<evidence type="ECO:0000256" key="5">
    <source>
        <dbReference type="ARBA" id="ARBA00022692"/>
    </source>
</evidence>
<dbReference type="InterPro" id="IPR036734">
    <property type="entry name" value="Neur_chan_lig-bd_sf"/>
</dbReference>
<evidence type="ECO:0000256" key="10">
    <source>
        <dbReference type="ARBA" id="ARBA00023303"/>
    </source>
</evidence>
<evidence type="ECO:0000256" key="6">
    <source>
        <dbReference type="ARBA" id="ARBA00022729"/>
    </source>
</evidence>
<keyword evidence="15" id="KW-0675">Receptor</keyword>
<dbReference type="Proteomes" id="UP001054945">
    <property type="component" value="Unassembled WGS sequence"/>
</dbReference>
<evidence type="ECO:0000259" key="14">
    <source>
        <dbReference type="Pfam" id="PF02932"/>
    </source>
</evidence>
<dbReference type="InterPro" id="IPR038050">
    <property type="entry name" value="Neuro_actylchol_rec"/>
</dbReference>
<gene>
    <name evidence="15" type="primary">GLRA3</name>
    <name evidence="15" type="ORF">CEXT_488341</name>
</gene>
<dbReference type="Pfam" id="PF02932">
    <property type="entry name" value="Neur_chan_memb"/>
    <property type="match status" value="1"/>
</dbReference>
<evidence type="ECO:0000256" key="2">
    <source>
        <dbReference type="ARBA" id="ARBA00004236"/>
    </source>
</evidence>
<dbReference type="EMBL" id="BPLR01006946">
    <property type="protein sequence ID" value="GIY13455.1"/>
    <property type="molecule type" value="Genomic_DNA"/>
</dbReference>
<dbReference type="GO" id="GO:0099095">
    <property type="term" value="F:ligand-gated monoatomic anion channel activity"/>
    <property type="evidence" value="ECO:0007669"/>
    <property type="project" value="UniProtKB-ARBA"/>
</dbReference>
<evidence type="ECO:0000313" key="15">
    <source>
        <dbReference type="EMBL" id="GIY13455.1"/>
    </source>
</evidence>
<feature type="domain" description="Neurotransmitter-gated ion-channel ligand-binding" evidence="13">
    <location>
        <begin position="41"/>
        <end position="168"/>
    </location>
</feature>
<evidence type="ECO:0000256" key="4">
    <source>
        <dbReference type="ARBA" id="ARBA00022475"/>
    </source>
</evidence>
<protein>
    <submittedName>
        <fullName evidence="15">Glycine receptor subunit alpha-3</fullName>
    </submittedName>
</protein>
<feature type="transmembrane region" description="Helical" evidence="11">
    <location>
        <begin position="274"/>
        <end position="292"/>
    </location>
</feature>
<reference evidence="15 16" key="1">
    <citation type="submission" date="2021-06" db="EMBL/GenBank/DDBJ databases">
        <title>Caerostris extrusa draft genome.</title>
        <authorList>
            <person name="Kono N."/>
            <person name="Arakawa K."/>
        </authorList>
    </citation>
    <scope>NUCLEOTIDE SEQUENCE [LARGE SCALE GENOMIC DNA]</scope>
</reference>
<dbReference type="CDD" id="cd19049">
    <property type="entry name" value="LGIC_TM_anion"/>
    <property type="match status" value="1"/>
</dbReference>
<dbReference type="AlphaFoldDB" id="A0AAV4QVF5"/>
<dbReference type="InterPro" id="IPR036719">
    <property type="entry name" value="Neuro-gated_channel_TM_sf"/>
</dbReference>
<dbReference type="Gene3D" id="1.20.58.390">
    <property type="entry name" value="Neurotransmitter-gated ion-channel transmembrane domain"/>
    <property type="match status" value="1"/>
</dbReference>
<feature type="transmembrane region" description="Helical" evidence="11">
    <location>
        <begin position="308"/>
        <end position="328"/>
    </location>
</feature>
<feature type="domain" description="Neurotransmitter-gated ion-channel transmembrane" evidence="14">
    <location>
        <begin position="250"/>
        <end position="357"/>
    </location>
</feature>
<keyword evidence="10" id="KW-0407">Ion channel</keyword>
<name>A0AAV4QVF5_CAEEX</name>
<dbReference type="GO" id="GO:0004888">
    <property type="term" value="F:transmembrane signaling receptor activity"/>
    <property type="evidence" value="ECO:0007669"/>
    <property type="project" value="InterPro"/>
</dbReference>
<dbReference type="Pfam" id="PF02931">
    <property type="entry name" value="Neur_chan_LBD"/>
    <property type="match status" value="1"/>
</dbReference>
<keyword evidence="9 11" id="KW-0472">Membrane</keyword>
<evidence type="ECO:0000256" key="3">
    <source>
        <dbReference type="ARBA" id="ARBA00022448"/>
    </source>
</evidence>
<dbReference type="SUPFAM" id="SSF90112">
    <property type="entry name" value="Neurotransmitter-gated ion-channel transmembrane pore"/>
    <property type="match status" value="1"/>
</dbReference>
<dbReference type="GO" id="GO:0005254">
    <property type="term" value="F:chloride channel activity"/>
    <property type="evidence" value="ECO:0007669"/>
    <property type="project" value="UniProtKB-ARBA"/>
</dbReference>
<dbReference type="PANTHER" id="PTHR18945">
    <property type="entry name" value="NEUROTRANSMITTER GATED ION CHANNEL"/>
    <property type="match status" value="1"/>
</dbReference>